<accession>A0A921ZD81</accession>
<proteinExistence type="predicted"/>
<dbReference type="InterPro" id="IPR032631">
    <property type="entry name" value="P-type_ATPase_N"/>
</dbReference>
<comment type="caution">
    <text evidence="4">The sequence shown here is derived from an EMBL/GenBank/DDBJ whole genome shotgun (WGS) entry which is preliminary data.</text>
</comment>
<organism evidence="4 5">
    <name type="scientific">Manduca sexta</name>
    <name type="common">Tobacco hawkmoth</name>
    <name type="synonym">Tobacco hornworm</name>
    <dbReference type="NCBI Taxonomy" id="7130"/>
    <lineage>
        <taxon>Eukaryota</taxon>
        <taxon>Metazoa</taxon>
        <taxon>Ecdysozoa</taxon>
        <taxon>Arthropoda</taxon>
        <taxon>Hexapoda</taxon>
        <taxon>Insecta</taxon>
        <taxon>Pterygota</taxon>
        <taxon>Neoptera</taxon>
        <taxon>Endopterygota</taxon>
        <taxon>Lepidoptera</taxon>
        <taxon>Glossata</taxon>
        <taxon>Ditrysia</taxon>
        <taxon>Bombycoidea</taxon>
        <taxon>Sphingidae</taxon>
        <taxon>Sphinginae</taxon>
        <taxon>Sphingini</taxon>
        <taxon>Manduca</taxon>
    </lineage>
</organism>
<dbReference type="AlphaFoldDB" id="A0A921ZD81"/>
<keyword evidence="5" id="KW-1185">Reference proteome</keyword>
<reference evidence="4" key="1">
    <citation type="journal article" date="2016" name="Insect Biochem. Mol. Biol.">
        <title>Multifaceted biological insights from a draft genome sequence of the tobacco hornworm moth, Manduca sexta.</title>
        <authorList>
            <person name="Kanost M.R."/>
            <person name="Arrese E.L."/>
            <person name="Cao X."/>
            <person name="Chen Y.R."/>
            <person name="Chellapilla S."/>
            <person name="Goldsmith M.R."/>
            <person name="Grosse-Wilde E."/>
            <person name="Heckel D.G."/>
            <person name="Herndon N."/>
            <person name="Jiang H."/>
            <person name="Papanicolaou A."/>
            <person name="Qu J."/>
            <person name="Soulages J.L."/>
            <person name="Vogel H."/>
            <person name="Walters J."/>
            <person name="Waterhouse R.M."/>
            <person name="Ahn S.J."/>
            <person name="Almeida F.C."/>
            <person name="An C."/>
            <person name="Aqrawi P."/>
            <person name="Bretschneider A."/>
            <person name="Bryant W.B."/>
            <person name="Bucks S."/>
            <person name="Chao H."/>
            <person name="Chevignon G."/>
            <person name="Christen J.M."/>
            <person name="Clarke D.F."/>
            <person name="Dittmer N.T."/>
            <person name="Ferguson L.C.F."/>
            <person name="Garavelou S."/>
            <person name="Gordon K.H.J."/>
            <person name="Gunaratna R.T."/>
            <person name="Han Y."/>
            <person name="Hauser F."/>
            <person name="He Y."/>
            <person name="Heidel-Fischer H."/>
            <person name="Hirsh A."/>
            <person name="Hu Y."/>
            <person name="Jiang H."/>
            <person name="Kalra D."/>
            <person name="Klinner C."/>
            <person name="Konig C."/>
            <person name="Kovar C."/>
            <person name="Kroll A.R."/>
            <person name="Kuwar S.S."/>
            <person name="Lee S.L."/>
            <person name="Lehman R."/>
            <person name="Li K."/>
            <person name="Li Z."/>
            <person name="Liang H."/>
            <person name="Lovelace S."/>
            <person name="Lu Z."/>
            <person name="Mansfield J.H."/>
            <person name="McCulloch K.J."/>
            <person name="Mathew T."/>
            <person name="Morton B."/>
            <person name="Muzny D.M."/>
            <person name="Neunemann D."/>
            <person name="Ongeri F."/>
            <person name="Pauchet Y."/>
            <person name="Pu L.L."/>
            <person name="Pyrousis I."/>
            <person name="Rao X.J."/>
            <person name="Redding A."/>
            <person name="Roesel C."/>
            <person name="Sanchez-Gracia A."/>
            <person name="Schaack S."/>
            <person name="Shukla A."/>
            <person name="Tetreau G."/>
            <person name="Wang Y."/>
            <person name="Xiong G.H."/>
            <person name="Traut W."/>
            <person name="Walsh T.K."/>
            <person name="Worley K.C."/>
            <person name="Wu D."/>
            <person name="Wu W."/>
            <person name="Wu Y.Q."/>
            <person name="Zhang X."/>
            <person name="Zou Z."/>
            <person name="Zucker H."/>
            <person name="Briscoe A.D."/>
            <person name="Burmester T."/>
            <person name="Clem R.J."/>
            <person name="Feyereisen R."/>
            <person name="Grimmelikhuijzen C.J.P."/>
            <person name="Hamodrakas S.J."/>
            <person name="Hansson B.S."/>
            <person name="Huguet E."/>
            <person name="Jermiin L.S."/>
            <person name="Lan Q."/>
            <person name="Lehman H.K."/>
            <person name="Lorenzen M."/>
            <person name="Merzendorfer H."/>
            <person name="Michalopoulos I."/>
            <person name="Morton D.B."/>
            <person name="Muthukrishnan S."/>
            <person name="Oakeshott J.G."/>
            <person name="Palmer W."/>
            <person name="Park Y."/>
            <person name="Passarelli A.L."/>
            <person name="Rozas J."/>
            <person name="Schwartz L.M."/>
            <person name="Smith W."/>
            <person name="Southgate A."/>
            <person name="Vilcinskas A."/>
            <person name="Vogt R."/>
            <person name="Wang P."/>
            <person name="Werren J."/>
            <person name="Yu X.Q."/>
            <person name="Zhou J.J."/>
            <person name="Brown S.J."/>
            <person name="Scherer S.E."/>
            <person name="Richards S."/>
            <person name="Blissard G.W."/>
        </authorList>
    </citation>
    <scope>NUCLEOTIDE SEQUENCE</scope>
</reference>
<dbReference type="EMBL" id="JH668492">
    <property type="protein sequence ID" value="KAG6455498.1"/>
    <property type="molecule type" value="Genomic_DNA"/>
</dbReference>
<evidence type="ECO:0000259" key="3">
    <source>
        <dbReference type="Pfam" id="PF16209"/>
    </source>
</evidence>
<protein>
    <recommendedName>
        <fullName evidence="3">P-type ATPase N-terminal domain-containing protein</fullName>
    </recommendedName>
</protein>
<dbReference type="PANTHER" id="PTHR24092:SF175">
    <property type="entry name" value="PHOSPHOLIPID-TRANSPORTING ATPASE"/>
    <property type="match status" value="1"/>
</dbReference>
<dbReference type="GO" id="GO:0045332">
    <property type="term" value="P:phospholipid translocation"/>
    <property type="evidence" value="ECO:0007669"/>
    <property type="project" value="TreeGrafter"/>
</dbReference>
<dbReference type="GO" id="GO:0140326">
    <property type="term" value="F:ATPase-coupled intramembrane lipid transporter activity"/>
    <property type="evidence" value="ECO:0007669"/>
    <property type="project" value="TreeGrafter"/>
</dbReference>
<evidence type="ECO:0000313" key="5">
    <source>
        <dbReference type="Proteomes" id="UP000791440"/>
    </source>
</evidence>
<feature type="signal peptide" evidence="2">
    <location>
        <begin position="1"/>
        <end position="36"/>
    </location>
</feature>
<evidence type="ECO:0000313" key="4">
    <source>
        <dbReference type="EMBL" id="KAG6455498.1"/>
    </source>
</evidence>
<gene>
    <name evidence="4" type="ORF">O3G_MSEX009247</name>
</gene>
<keyword evidence="1" id="KW-1133">Transmembrane helix</keyword>
<feature type="domain" description="P-type ATPase N-terminal" evidence="3">
    <location>
        <begin position="53"/>
        <end position="106"/>
    </location>
</feature>
<dbReference type="Proteomes" id="UP000791440">
    <property type="component" value="Unassembled WGS sequence"/>
</dbReference>
<evidence type="ECO:0000256" key="2">
    <source>
        <dbReference type="SAM" id="SignalP"/>
    </source>
</evidence>
<reference evidence="4" key="2">
    <citation type="submission" date="2020-12" db="EMBL/GenBank/DDBJ databases">
        <authorList>
            <person name="Kanost M."/>
        </authorList>
    </citation>
    <scope>NUCLEOTIDE SEQUENCE</scope>
</reference>
<keyword evidence="2" id="KW-0732">Signal</keyword>
<evidence type="ECO:0000256" key="1">
    <source>
        <dbReference type="SAM" id="Phobius"/>
    </source>
</evidence>
<sequence>MRRCGEIVANWTGRLCECLRSCVLLICCCCRNKVSAAQETRLIEVGVVEEGSRKKHNKIKTSKYTLLMFLPKNLTEQFRRVVNFYFLIVTVIAIVIDSPVSPFTSILPLSFMVLVTAAKQGYEDWLRHKADNKVNNQIGEFIAR</sequence>
<name>A0A921ZD81_MANSE</name>
<keyword evidence="1" id="KW-0472">Membrane</keyword>
<dbReference type="Pfam" id="PF16209">
    <property type="entry name" value="PhoLip_ATPase_N"/>
    <property type="match status" value="1"/>
</dbReference>
<dbReference type="GO" id="GO:0005886">
    <property type="term" value="C:plasma membrane"/>
    <property type="evidence" value="ECO:0007669"/>
    <property type="project" value="TreeGrafter"/>
</dbReference>
<feature type="transmembrane region" description="Helical" evidence="1">
    <location>
        <begin position="78"/>
        <end position="96"/>
    </location>
</feature>
<dbReference type="GO" id="GO:0005783">
    <property type="term" value="C:endoplasmic reticulum"/>
    <property type="evidence" value="ECO:0007669"/>
    <property type="project" value="TreeGrafter"/>
</dbReference>
<keyword evidence="1" id="KW-0812">Transmembrane</keyword>
<dbReference type="PANTHER" id="PTHR24092">
    <property type="entry name" value="PROBABLE PHOSPHOLIPID-TRANSPORTING ATPASE"/>
    <property type="match status" value="1"/>
</dbReference>
<feature type="chain" id="PRO_5038138689" description="P-type ATPase N-terminal domain-containing protein" evidence="2">
    <location>
        <begin position="37"/>
        <end position="144"/>
    </location>
</feature>